<feature type="domain" description="TonB-dependent receptor-like beta-barrel" evidence="4">
    <location>
        <begin position="41"/>
        <end position="114"/>
    </location>
</feature>
<sequence>MPARSSPMVGACSVASATRGPSLRMCRPTSRPAPATAIAYRAPEWTGTFGLENRFNPPAFGAGGQIVSAIDLQYVGSRAADIRNSFDLKSYTTINARLGWQRNDLSIYAYGRNLRDKRPEKAGTEVAGVQALSLGRGRTVGVGLTAQF</sequence>
<evidence type="ECO:0000259" key="4">
    <source>
        <dbReference type="Pfam" id="PF00593"/>
    </source>
</evidence>
<dbReference type="GO" id="GO:0009279">
    <property type="term" value="C:cell outer membrane"/>
    <property type="evidence" value="ECO:0007669"/>
    <property type="project" value="UniProtKB-SubCell"/>
</dbReference>
<comment type="caution">
    <text evidence="5">The sequence shown here is derived from an EMBL/GenBank/DDBJ whole genome shotgun (WGS) entry which is preliminary data.</text>
</comment>
<dbReference type="SUPFAM" id="SSF56935">
    <property type="entry name" value="Porins"/>
    <property type="match status" value="1"/>
</dbReference>
<evidence type="ECO:0000256" key="1">
    <source>
        <dbReference type="ARBA" id="ARBA00004442"/>
    </source>
</evidence>
<dbReference type="InterPro" id="IPR010917">
    <property type="entry name" value="TonB_rcpt_CS"/>
</dbReference>
<dbReference type="InterPro" id="IPR036942">
    <property type="entry name" value="Beta-barrel_TonB_sf"/>
</dbReference>
<dbReference type="PROSITE" id="PS01156">
    <property type="entry name" value="TONB_DEPENDENT_REC_2"/>
    <property type="match status" value="1"/>
</dbReference>
<organism evidence="5 6">
    <name type="scientific">Alkalilimnicola ehrlichii</name>
    <dbReference type="NCBI Taxonomy" id="351052"/>
    <lineage>
        <taxon>Bacteria</taxon>
        <taxon>Pseudomonadati</taxon>
        <taxon>Pseudomonadota</taxon>
        <taxon>Gammaproteobacteria</taxon>
        <taxon>Chromatiales</taxon>
        <taxon>Ectothiorhodospiraceae</taxon>
        <taxon>Alkalilimnicola</taxon>
    </lineage>
</organism>
<accession>A0A3E0WNA9</accession>
<dbReference type="Proteomes" id="UP000256763">
    <property type="component" value="Unassembled WGS sequence"/>
</dbReference>
<protein>
    <recommendedName>
        <fullName evidence="4">TonB-dependent receptor-like beta-barrel domain-containing protein</fullName>
    </recommendedName>
</protein>
<evidence type="ECO:0000256" key="2">
    <source>
        <dbReference type="ARBA" id="ARBA00023136"/>
    </source>
</evidence>
<dbReference type="Pfam" id="PF00593">
    <property type="entry name" value="TonB_dep_Rec_b-barrel"/>
    <property type="match status" value="1"/>
</dbReference>
<keyword evidence="2" id="KW-0472">Membrane</keyword>
<dbReference type="Gene3D" id="2.40.170.20">
    <property type="entry name" value="TonB-dependent receptor, beta-barrel domain"/>
    <property type="match status" value="1"/>
</dbReference>
<dbReference type="EMBL" id="NFZW01000021">
    <property type="protein sequence ID" value="RFA33435.1"/>
    <property type="molecule type" value="Genomic_DNA"/>
</dbReference>
<proteinExistence type="predicted"/>
<keyword evidence="3" id="KW-0998">Cell outer membrane</keyword>
<comment type="subcellular location">
    <subcellularLocation>
        <location evidence="1">Cell outer membrane</location>
    </subcellularLocation>
</comment>
<reference evidence="6" key="1">
    <citation type="submission" date="2017-05" db="EMBL/GenBank/DDBJ databases">
        <authorList>
            <person name="Sharma S."/>
            <person name="Sidhu C."/>
            <person name="Pinnaka A.K."/>
        </authorList>
    </citation>
    <scope>NUCLEOTIDE SEQUENCE [LARGE SCALE GENOMIC DNA]</scope>
    <source>
        <strain evidence="6">AK93</strain>
    </source>
</reference>
<dbReference type="InterPro" id="IPR000531">
    <property type="entry name" value="Beta-barrel_TonB"/>
</dbReference>
<gene>
    <name evidence="5" type="ORF">CAL65_17400</name>
</gene>
<evidence type="ECO:0000256" key="3">
    <source>
        <dbReference type="ARBA" id="ARBA00023237"/>
    </source>
</evidence>
<evidence type="ECO:0000313" key="5">
    <source>
        <dbReference type="EMBL" id="RFA33435.1"/>
    </source>
</evidence>
<evidence type="ECO:0000313" key="6">
    <source>
        <dbReference type="Proteomes" id="UP000256763"/>
    </source>
</evidence>
<name>A0A3E0WNA9_9GAMM</name>
<keyword evidence="6" id="KW-1185">Reference proteome</keyword>
<dbReference type="AlphaFoldDB" id="A0A3E0WNA9"/>